<keyword evidence="3 6" id="KW-0238">DNA-binding</keyword>
<gene>
    <name evidence="6" type="ORF">CLV74_106104</name>
</gene>
<dbReference type="SUPFAM" id="SSF46785">
    <property type="entry name" value="Winged helix' DNA-binding domain"/>
    <property type="match status" value="1"/>
</dbReference>
<dbReference type="SUPFAM" id="SSF53850">
    <property type="entry name" value="Periplasmic binding protein-like II"/>
    <property type="match status" value="1"/>
</dbReference>
<organism evidence="6 7">
    <name type="scientific">Donghicola tyrosinivorans</name>
    <dbReference type="NCBI Taxonomy" id="1652492"/>
    <lineage>
        <taxon>Bacteria</taxon>
        <taxon>Pseudomonadati</taxon>
        <taxon>Pseudomonadota</taxon>
        <taxon>Alphaproteobacteria</taxon>
        <taxon>Rhodobacterales</taxon>
        <taxon>Roseobacteraceae</taxon>
        <taxon>Donghicola</taxon>
    </lineage>
</organism>
<dbReference type="GO" id="GO:0003700">
    <property type="term" value="F:DNA-binding transcription factor activity"/>
    <property type="evidence" value="ECO:0007669"/>
    <property type="project" value="InterPro"/>
</dbReference>
<dbReference type="PRINTS" id="PR00039">
    <property type="entry name" value="HTHLYSR"/>
</dbReference>
<feature type="domain" description="HTH lysR-type" evidence="5">
    <location>
        <begin position="1"/>
        <end position="47"/>
    </location>
</feature>
<dbReference type="AlphaFoldDB" id="A0A2T0WRS8"/>
<dbReference type="EMBL" id="PVTQ01000006">
    <property type="protein sequence ID" value="PRY89402.1"/>
    <property type="molecule type" value="Genomic_DNA"/>
</dbReference>
<evidence type="ECO:0000313" key="6">
    <source>
        <dbReference type="EMBL" id="PRY89402.1"/>
    </source>
</evidence>
<dbReference type="PANTHER" id="PTHR30427">
    <property type="entry name" value="TRANSCRIPTIONAL ACTIVATOR PROTEIN LYSR"/>
    <property type="match status" value="1"/>
</dbReference>
<evidence type="ECO:0000256" key="2">
    <source>
        <dbReference type="ARBA" id="ARBA00023015"/>
    </source>
</evidence>
<dbReference type="PANTHER" id="PTHR30427:SF1">
    <property type="entry name" value="TRANSCRIPTIONAL ACTIVATOR PROTEIN LYSR"/>
    <property type="match status" value="1"/>
</dbReference>
<dbReference type="InterPro" id="IPR005119">
    <property type="entry name" value="LysR_subst-bd"/>
</dbReference>
<dbReference type="Pfam" id="PF03466">
    <property type="entry name" value="LysR_substrate"/>
    <property type="match status" value="1"/>
</dbReference>
<dbReference type="InterPro" id="IPR000847">
    <property type="entry name" value="LysR_HTH_N"/>
</dbReference>
<proteinExistence type="inferred from homology"/>
<evidence type="ECO:0000259" key="5">
    <source>
        <dbReference type="PROSITE" id="PS50931"/>
    </source>
</evidence>
<sequence>MMRCSTTVETAEHLKISQPAVSSSLRQLETQLGITLFTRTGRRLQPTPEAQELYSEIQPMFGIVRSFTTRAQDLRIGRRGRLRVMATPPLGYSVGPVALRNLTASRPEATISYDVRRLENVVQAVSTGQADIGLVLNAERIETVNSDLLQRRNMVVLMPEDHPLAASETVTPESLMPYPLIGIDVASQLGRLLKVGFDVSGMPYAPRIDVRYCQTAAALVASGMGVTVVDPYSAAPYLGRGLITRPFMPVREVSAVMLTRKGVPHSAILSSFMEELRRVVETASLGLA</sequence>
<evidence type="ECO:0000256" key="1">
    <source>
        <dbReference type="ARBA" id="ARBA00009437"/>
    </source>
</evidence>
<keyword evidence="2" id="KW-0805">Transcription regulation</keyword>
<reference evidence="6 7" key="1">
    <citation type="submission" date="2018-03" db="EMBL/GenBank/DDBJ databases">
        <title>Genomic Encyclopedia of Archaeal and Bacterial Type Strains, Phase II (KMG-II): from individual species to whole genera.</title>
        <authorList>
            <person name="Goeker M."/>
        </authorList>
    </citation>
    <scope>NUCLEOTIDE SEQUENCE [LARGE SCALE GENOMIC DNA]</scope>
    <source>
        <strain evidence="6 7">DSM 100212</strain>
    </source>
</reference>
<keyword evidence="4" id="KW-0804">Transcription</keyword>
<dbReference type="Proteomes" id="UP000238392">
    <property type="component" value="Unassembled WGS sequence"/>
</dbReference>
<dbReference type="InterPro" id="IPR036388">
    <property type="entry name" value="WH-like_DNA-bd_sf"/>
</dbReference>
<evidence type="ECO:0000256" key="3">
    <source>
        <dbReference type="ARBA" id="ARBA00023125"/>
    </source>
</evidence>
<dbReference type="Pfam" id="PF00126">
    <property type="entry name" value="HTH_1"/>
    <property type="match status" value="1"/>
</dbReference>
<accession>A0A2T0WRS8</accession>
<comment type="similarity">
    <text evidence="1">Belongs to the LysR transcriptional regulatory family.</text>
</comment>
<protein>
    <submittedName>
        <fullName evidence="6">DNA-binding transcriptional LysR family regulator</fullName>
    </submittedName>
</protein>
<dbReference type="Gene3D" id="3.40.190.290">
    <property type="match status" value="1"/>
</dbReference>
<evidence type="ECO:0000256" key="4">
    <source>
        <dbReference type="ARBA" id="ARBA00023163"/>
    </source>
</evidence>
<keyword evidence="7" id="KW-1185">Reference proteome</keyword>
<dbReference type="InterPro" id="IPR036390">
    <property type="entry name" value="WH_DNA-bd_sf"/>
</dbReference>
<dbReference type="GO" id="GO:0043565">
    <property type="term" value="F:sequence-specific DNA binding"/>
    <property type="evidence" value="ECO:0007669"/>
    <property type="project" value="TreeGrafter"/>
</dbReference>
<dbReference type="GO" id="GO:0010628">
    <property type="term" value="P:positive regulation of gene expression"/>
    <property type="evidence" value="ECO:0007669"/>
    <property type="project" value="TreeGrafter"/>
</dbReference>
<evidence type="ECO:0000313" key="7">
    <source>
        <dbReference type="Proteomes" id="UP000238392"/>
    </source>
</evidence>
<dbReference type="PROSITE" id="PS50931">
    <property type="entry name" value="HTH_LYSR"/>
    <property type="match status" value="1"/>
</dbReference>
<comment type="caution">
    <text evidence="6">The sequence shown here is derived from an EMBL/GenBank/DDBJ whole genome shotgun (WGS) entry which is preliminary data.</text>
</comment>
<name>A0A2T0WRS8_9RHOB</name>
<dbReference type="Gene3D" id="1.10.10.10">
    <property type="entry name" value="Winged helix-like DNA-binding domain superfamily/Winged helix DNA-binding domain"/>
    <property type="match status" value="1"/>
</dbReference>